<reference evidence="2 3" key="1">
    <citation type="submission" date="2019-04" db="EMBL/GenBank/DDBJ databases">
        <authorList>
            <person name="Grouzdev D.S."/>
            <person name="Nazina T.N."/>
        </authorList>
    </citation>
    <scope>NUCLEOTIDE SEQUENCE [LARGE SCALE GENOMIC DNA]</scope>
    <source>
        <strain evidence="2 3">SHC 3-19</strain>
    </source>
</reference>
<accession>A0A5R9PHC4</accession>
<sequence length="1425" mass="157931">MAKQLPEAIARAFELFEMTQDREDAEDVLRLLAREERWDEVLAFLDQNPVLVEQSRVLTAMYFDALFRRGRWSDAQRLSEASAELSNRRHEIDLQLSLYAGKWEGLSLFLETVQAAPDLSVDDRRRFARLATALGRTTIAKRLVKAAVDAAPDSPSVLWDAYMLAVRGRWDDDEVALWLHKAIALSDENGPVHAKNIDELVELAPQWRTRTEALSKGVASAEMYLGLVAQHLNRPLATFLLGNAVANQNERDPRRRTPISAFAASRRGALTRPRVIALDQTALLTLGRLGVLPKLLQAFERIFVPHATGAWLFSEHAEVQFHQPGRIHDARQLLRAIAADELHVAAGGVGHSRRLAAEVGVDLAQLLHAVTLHREAQPETFVVRPGPVHRAASLMREEADLGEFAPLVRSCLEIVRSLHMHGLLADDANGRALAYLLQHDKGFVHDSTVPLGAALYLDDVTVSFFQHLNLWKALADAGFQLFIHPGVKTEAAALEQLDTTTQKVMEILDSLRRFLVDGQDQDKVHFLRKPAREAGDRDDDAPQFLLLQAIEREPGVEAVIVDDRAANKFAEFTYPDGSVIALSTTLDVLDWLRDTLTIDEKEWMNHRTELRRSGYLFIPVTASELGAGLRTSQVRDGVLIESPALRALRENHLQAQAAEMLRIPEELPWLVEIGTQIQQAIVTLWSNGDDDVETAARAAWLVEYGRWDGFLGQMPGPWEAARLLDIDSISVSRLLFSNAVLKRRRKAYSTWVNKAYLEPIRRSKPRIFEAIYQRVAQQFSDIPRYLSANEQQFTPAQVATVAADLCKTFVNDLPQSLRERVLEDRALLKQLGLSCSTRMTVHTVGKPSFDTKALYNGVEQAYTGATSTKIDDEAGDTWKLQVTANHAVVCTHPATGREFPVPHAQLLDIDASRREAYLTHRARDFGLAPDDIQNWLDEVRQAPLNPRRFDLLERDLEDSPTGVAEHIKEAFAGSVVQSDLVPTSRRYYERLVPAWQGQHTLPDFVDAIRLRPSVTDPEARVRHELLWSAHAHLVPVAGIAMLEESTLRALVHELLPTIDLWSLTGLIEGVLARPDASQALRGLVVELITAFAAHIQEDGGRVELTSRLGGMADALLSTSGLFIGAPVYWRRFAALAHAAVLERAALELGVDPFQLASWAREYWSVFQTATLADVSSEPRWNGFMLAPAQLKQELVGRVLGALEPHRGVLAEALEGLAFGDTAGSLEAQRVVFFSGLPGPLEGGSVIAQALPEFLVDQFNTMLSDTSQSLEYRVLAGAHLAGLGAPLPEQWAQLTEAVKELALSDSIDVEADYWASLLTRLSLAAASSRDRPLADAVLRLIEEHVTTPLPVRLYAGITTCGVEEQDDEWAAAVASHLARCIAGELSKDDAEYVLTMLQILCDARPSLRPRIAPSIARLNGVAKRVG</sequence>
<dbReference type="Pfam" id="PF24407">
    <property type="entry name" value="HTH_upst_double_PIN"/>
    <property type="match status" value="1"/>
</dbReference>
<evidence type="ECO:0000313" key="3">
    <source>
        <dbReference type="Proteomes" id="UP000308508"/>
    </source>
</evidence>
<name>A0A5R9PHC4_9GAMM</name>
<organism evidence="2 3">
    <name type="scientific">Thermomonas fusca</name>
    <dbReference type="NCBI Taxonomy" id="215690"/>
    <lineage>
        <taxon>Bacteria</taxon>
        <taxon>Pseudomonadati</taxon>
        <taxon>Pseudomonadota</taxon>
        <taxon>Gammaproteobacteria</taxon>
        <taxon>Lysobacterales</taxon>
        <taxon>Lysobacteraceae</taxon>
        <taxon>Thermomonas</taxon>
    </lineage>
</organism>
<proteinExistence type="predicted"/>
<dbReference type="EMBL" id="SROY01000002">
    <property type="protein sequence ID" value="TLX22403.1"/>
    <property type="molecule type" value="Genomic_DNA"/>
</dbReference>
<dbReference type="InterPro" id="IPR056620">
    <property type="entry name" value="HTH_next_PIN-TPR-GreABC"/>
</dbReference>
<protein>
    <recommendedName>
        <fullName evidence="1">HTH domain-containing protein</fullName>
    </recommendedName>
</protein>
<gene>
    <name evidence="2" type="ORF">E5S66_07820</name>
</gene>
<keyword evidence="3" id="KW-1185">Reference proteome</keyword>
<comment type="caution">
    <text evidence="2">The sequence shown here is derived from an EMBL/GenBank/DDBJ whole genome shotgun (WGS) entry which is preliminary data.</text>
</comment>
<evidence type="ECO:0000259" key="1">
    <source>
        <dbReference type="Pfam" id="PF24407"/>
    </source>
</evidence>
<evidence type="ECO:0000313" key="2">
    <source>
        <dbReference type="EMBL" id="TLX22403.1"/>
    </source>
</evidence>
<feature type="domain" description="HTH" evidence="1">
    <location>
        <begin position="197"/>
        <end position="266"/>
    </location>
</feature>
<dbReference type="Proteomes" id="UP000308508">
    <property type="component" value="Unassembled WGS sequence"/>
</dbReference>